<keyword evidence="4" id="KW-0862">Zinc</keyword>
<keyword evidence="2" id="KW-0479">Metal-binding</keyword>
<keyword evidence="9" id="KW-1185">Reference proteome</keyword>
<comment type="caution">
    <text evidence="8">The sequence shown here is derived from an EMBL/GenBank/DDBJ whole genome shotgun (WGS) entry which is preliminary data.</text>
</comment>
<organism evidence="8 9">
    <name type="scientific">Stylosanthes scabra</name>
    <dbReference type="NCBI Taxonomy" id="79078"/>
    <lineage>
        <taxon>Eukaryota</taxon>
        <taxon>Viridiplantae</taxon>
        <taxon>Streptophyta</taxon>
        <taxon>Embryophyta</taxon>
        <taxon>Tracheophyta</taxon>
        <taxon>Spermatophyta</taxon>
        <taxon>Magnoliopsida</taxon>
        <taxon>eudicotyledons</taxon>
        <taxon>Gunneridae</taxon>
        <taxon>Pentapetalae</taxon>
        <taxon>rosids</taxon>
        <taxon>fabids</taxon>
        <taxon>Fabales</taxon>
        <taxon>Fabaceae</taxon>
        <taxon>Papilionoideae</taxon>
        <taxon>50 kb inversion clade</taxon>
        <taxon>dalbergioids sensu lato</taxon>
        <taxon>Dalbergieae</taxon>
        <taxon>Pterocarpus clade</taxon>
        <taxon>Stylosanthes</taxon>
    </lineage>
</organism>
<dbReference type="InterPro" id="IPR012340">
    <property type="entry name" value="NA-bd_OB-fold"/>
</dbReference>
<keyword evidence="5" id="KW-0238">DNA-binding</keyword>
<reference evidence="8 9" key="1">
    <citation type="journal article" date="2023" name="Plants (Basel)">
        <title>Bridging the Gap: Combining Genomics and Transcriptomics Approaches to Understand Stylosanthes scabra, an Orphan Legume from the Brazilian Caatinga.</title>
        <authorList>
            <person name="Ferreira-Neto J.R.C."/>
            <person name="da Silva M.D."/>
            <person name="Binneck E."/>
            <person name="de Melo N.F."/>
            <person name="da Silva R.H."/>
            <person name="de Melo A.L.T.M."/>
            <person name="Pandolfi V."/>
            <person name="Bustamante F.O."/>
            <person name="Brasileiro-Vidal A.C."/>
            <person name="Benko-Iseppon A.M."/>
        </authorList>
    </citation>
    <scope>NUCLEOTIDE SEQUENCE [LARGE SCALE GENOMIC DNA]</scope>
    <source>
        <tissue evidence="8">Leaves</tissue>
    </source>
</reference>
<evidence type="ECO:0000256" key="1">
    <source>
        <dbReference type="ARBA" id="ARBA00005690"/>
    </source>
</evidence>
<dbReference type="Pfam" id="PF08646">
    <property type="entry name" value="Rep_fac-A_C"/>
    <property type="match status" value="1"/>
</dbReference>
<dbReference type="SUPFAM" id="SSF50249">
    <property type="entry name" value="Nucleic acid-binding proteins"/>
    <property type="match status" value="1"/>
</dbReference>
<evidence type="ECO:0000256" key="2">
    <source>
        <dbReference type="ARBA" id="ARBA00022723"/>
    </source>
</evidence>
<dbReference type="Proteomes" id="UP001341840">
    <property type="component" value="Unassembled WGS sequence"/>
</dbReference>
<dbReference type="EMBL" id="JASCZI010151050">
    <property type="protein sequence ID" value="MED6167898.1"/>
    <property type="molecule type" value="Genomic_DNA"/>
</dbReference>
<name>A0ABU6V7J9_9FABA</name>
<protein>
    <recommendedName>
        <fullName evidence="7">Replication factor A C-terminal domain-containing protein</fullName>
    </recommendedName>
</protein>
<dbReference type="InterPro" id="IPR013955">
    <property type="entry name" value="Rep_factor-A_C"/>
</dbReference>
<gene>
    <name evidence="8" type="ORF">PIB30_007213</name>
</gene>
<evidence type="ECO:0000256" key="6">
    <source>
        <dbReference type="SAM" id="MobiDB-lite"/>
    </source>
</evidence>
<evidence type="ECO:0000256" key="4">
    <source>
        <dbReference type="ARBA" id="ARBA00022833"/>
    </source>
</evidence>
<sequence>MNTGKNGWFYKACENCPKKVDPKENNMWECTKCNKITSTFAFRYKIEIVVYDEIATLTLFLWDNEVVDLVGVKAPTLIETIDGDKDGYPNIVENLYNKRLLFKVSVKERNISGEDTAFRVMKICDDEDLVDRYYPKDDAADNKFEYNPAETGGSNEVDFPASVVSLQNDTDSQLNLESLGGSAYFRAAIIEGHCTTRSPELRSKKPVVPNQLSPGYAVVTTRRRSRAGDMARSPPNDAGGDTG</sequence>
<dbReference type="InterPro" id="IPR047192">
    <property type="entry name" value="Euk_RPA1_DBD_C"/>
</dbReference>
<comment type="similarity">
    <text evidence="1">Belongs to the replication factor A protein 1 family.</text>
</comment>
<accession>A0ABU6V7J9</accession>
<evidence type="ECO:0000313" key="8">
    <source>
        <dbReference type="EMBL" id="MED6167898.1"/>
    </source>
</evidence>
<evidence type="ECO:0000256" key="3">
    <source>
        <dbReference type="ARBA" id="ARBA00022771"/>
    </source>
</evidence>
<evidence type="ECO:0000256" key="5">
    <source>
        <dbReference type="ARBA" id="ARBA00023125"/>
    </source>
</evidence>
<keyword evidence="3" id="KW-0863">Zinc-finger</keyword>
<feature type="region of interest" description="Disordered" evidence="6">
    <location>
        <begin position="215"/>
        <end position="243"/>
    </location>
</feature>
<feature type="domain" description="Replication factor A C-terminal" evidence="7">
    <location>
        <begin position="6"/>
        <end position="115"/>
    </location>
</feature>
<dbReference type="Gene3D" id="2.40.50.140">
    <property type="entry name" value="Nucleic acid-binding proteins"/>
    <property type="match status" value="1"/>
</dbReference>
<evidence type="ECO:0000259" key="7">
    <source>
        <dbReference type="Pfam" id="PF08646"/>
    </source>
</evidence>
<proteinExistence type="inferred from homology"/>
<evidence type="ECO:0000313" key="9">
    <source>
        <dbReference type="Proteomes" id="UP001341840"/>
    </source>
</evidence>
<dbReference type="PANTHER" id="PTHR47165">
    <property type="entry name" value="OS03G0429900 PROTEIN"/>
    <property type="match status" value="1"/>
</dbReference>
<dbReference type="CDD" id="cd04476">
    <property type="entry name" value="RPA1_DBD_C"/>
    <property type="match status" value="1"/>
</dbReference>
<dbReference type="PANTHER" id="PTHR47165:SF4">
    <property type="entry name" value="OS03G0429900 PROTEIN"/>
    <property type="match status" value="1"/>
</dbReference>